<sequence length="648" mass="71130">MITPSQSSSILARHANEIAPLRLLELCADEDRVASMMAVCNNEDEDRLLILDFSRQRMTLDTVNHLLRLSASLHIPERIEDLAYGRLGQQRSASKHHWEGPISPTVSFAHDEMHSREASRGSMHLSLRMPVGSFVPAHANSSKNVLDAIHSEWRRIQSLSIGIREGNVRSSSPLVDVLVIGGAVVSSALKFVYSALAHDKSTEVNSSLVTPTNLESSTKMNNVESIIQTIVKTPFKNKDGQSSTGASLRRRKLRFLNSTDPSVFVEATSDLSPGTTCVITLDVDQEHKEGCQAMTMMVRNWIVSGNSNDAADIVRKQMYLVTAKEKISRTSAGNTFLIPNHSACEAFATLSAAGLLPLSILVGWDLVSELLSGAHSLDKHFVETNPRHNLAILLGLIDTWNDAFMDLHGRVMTPYVRELGYYPRFASILEQRVCSGKKVGDWGLRKKEIVRPMPVIDGANASYAESRVVAEFITAMDPVHNDTNKSTDDRMCFMLNKADTLAFGNREHTNNNAGILSPGSPPAIQSCDSMLSTSSGVNGPSVNPNESGNQPSTLIILGKFDAFSCGQLVALAEHRALIKSCLWGIDPFDSPQSVPRADGLREGLTQMYQNFLSEDEDVQNTTGADFGMNGTTKTLLKHYVTRMERHKT</sequence>
<dbReference type="PRINTS" id="PR00662">
    <property type="entry name" value="G6PISOMERASE"/>
</dbReference>
<evidence type="ECO:0000256" key="3">
    <source>
        <dbReference type="ARBA" id="ARBA00023235"/>
    </source>
</evidence>
<protein>
    <recommendedName>
        <fullName evidence="4">Glucose-6-phosphate isomerase</fullName>
        <ecNumber evidence="4">5.3.1.9</ecNumber>
    </recommendedName>
</protein>
<dbReference type="InterPro" id="IPR001672">
    <property type="entry name" value="G6P_Isomerase"/>
</dbReference>
<dbReference type="AlphaFoldDB" id="A0ABD3P1S8"/>
<dbReference type="SUPFAM" id="SSF53697">
    <property type="entry name" value="SIS domain"/>
    <property type="match status" value="1"/>
</dbReference>
<keyword evidence="1 4" id="KW-0312">Gluconeogenesis</keyword>
<reference evidence="5 6" key="1">
    <citation type="submission" date="2024-10" db="EMBL/GenBank/DDBJ databases">
        <title>Updated reference genomes for cyclostephanoid diatoms.</title>
        <authorList>
            <person name="Roberts W.R."/>
            <person name="Alverson A.J."/>
        </authorList>
    </citation>
    <scope>NUCLEOTIDE SEQUENCE [LARGE SCALE GENOMIC DNA]</scope>
    <source>
        <strain evidence="5 6">AJA010-31</strain>
    </source>
</reference>
<keyword evidence="2 4" id="KW-0324">Glycolysis</keyword>
<evidence type="ECO:0000256" key="4">
    <source>
        <dbReference type="RuleBase" id="RU000612"/>
    </source>
</evidence>
<dbReference type="GO" id="GO:0006094">
    <property type="term" value="P:gluconeogenesis"/>
    <property type="evidence" value="ECO:0007669"/>
    <property type="project" value="UniProtKB-KW"/>
</dbReference>
<comment type="catalytic activity">
    <reaction evidence="4">
        <text>alpha-D-glucose 6-phosphate = beta-D-fructose 6-phosphate</text>
        <dbReference type="Rhea" id="RHEA:11816"/>
        <dbReference type="ChEBI" id="CHEBI:57634"/>
        <dbReference type="ChEBI" id="CHEBI:58225"/>
        <dbReference type="EC" id="5.3.1.9"/>
    </reaction>
</comment>
<dbReference type="Proteomes" id="UP001530400">
    <property type="component" value="Unassembled WGS sequence"/>
</dbReference>
<dbReference type="PANTHER" id="PTHR11469">
    <property type="entry name" value="GLUCOSE-6-PHOSPHATE ISOMERASE"/>
    <property type="match status" value="1"/>
</dbReference>
<gene>
    <name evidence="5" type="ORF">ACHAWO_002077</name>
</gene>
<dbReference type="EC" id="5.3.1.9" evidence="4"/>
<dbReference type="InterPro" id="IPR046348">
    <property type="entry name" value="SIS_dom_sf"/>
</dbReference>
<accession>A0ABD3P1S8</accession>
<evidence type="ECO:0000256" key="1">
    <source>
        <dbReference type="ARBA" id="ARBA00022432"/>
    </source>
</evidence>
<dbReference type="PROSITE" id="PS51463">
    <property type="entry name" value="P_GLUCOSE_ISOMERASE_3"/>
    <property type="match status" value="1"/>
</dbReference>
<dbReference type="Gene3D" id="3.40.50.10490">
    <property type="entry name" value="Glucose-6-phosphate isomerase like protein, domain 1"/>
    <property type="match status" value="3"/>
</dbReference>
<dbReference type="EMBL" id="JALLPJ020000851">
    <property type="protein sequence ID" value="KAL3781311.1"/>
    <property type="molecule type" value="Genomic_DNA"/>
</dbReference>
<evidence type="ECO:0000313" key="6">
    <source>
        <dbReference type="Proteomes" id="UP001530400"/>
    </source>
</evidence>
<keyword evidence="3 4" id="KW-0413">Isomerase</keyword>
<evidence type="ECO:0000256" key="2">
    <source>
        <dbReference type="ARBA" id="ARBA00023152"/>
    </source>
</evidence>
<name>A0ABD3P1S8_9STRA</name>
<evidence type="ECO:0000313" key="5">
    <source>
        <dbReference type="EMBL" id="KAL3781311.1"/>
    </source>
</evidence>
<dbReference type="GO" id="GO:0004347">
    <property type="term" value="F:glucose-6-phosphate isomerase activity"/>
    <property type="evidence" value="ECO:0007669"/>
    <property type="project" value="UniProtKB-EC"/>
</dbReference>
<dbReference type="GO" id="GO:0006096">
    <property type="term" value="P:glycolytic process"/>
    <property type="evidence" value="ECO:0007669"/>
    <property type="project" value="UniProtKB-KW"/>
</dbReference>
<comment type="pathway">
    <text evidence="4">Carbohydrate degradation; glycolysis; D-glyceraldehyde 3-phosphate and glycerone phosphate from D-glucose: step 2/4.</text>
</comment>
<dbReference type="Pfam" id="PF00342">
    <property type="entry name" value="PGI"/>
    <property type="match status" value="1"/>
</dbReference>
<keyword evidence="6" id="KW-1185">Reference proteome</keyword>
<proteinExistence type="inferred from homology"/>
<dbReference type="PANTHER" id="PTHR11469:SF1">
    <property type="entry name" value="GLUCOSE-6-PHOSPHATE ISOMERASE"/>
    <property type="match status" value="1"/>
</dbReference>
<comment type="similarity">
    <text evidence="4">Belongs to the GPI family.</text>
</comment>
<organism evidence="5 6">
    <name type="scientific">Cyclotella atomus</name>
    <dbReference type="NCBI Taxonomy" id="382360"/>
    <lineage>
        <taxon>Eukaryota</taxon>
        <taxon>Sar</taxon>
        <taxon>Stramenopiles</taxon>
        <taxon>Ochrophyta</taxon>
        <taxon>Bacillariophyta</taxon>
        <taxon>Coscinodiscophyceae</taxon>
        <taxon>Thalassiosirophycidae</taxon>
        <taxon>Stephanodiscales</taxon>
        <taxon>Stephanodiscaceae</taxon>
        <taxon>Cyclotella</taxon>
    </lineage>
</organism>
<comment type="caution">
    <text evidence="5">The sequence shown here is derived from an EMBL/GenBank/DDBJ whole genome shotgun (WGS) entry which is preliminary data.</text>
</comment>